<gene>
    <name evidence="3" type="ORF">cand_036430</name>
</gene>
<feature type="compositionally biased region" description="Polar residues" evidence="1">
    <location>
        <begin position="55"/>
        <end position="71"/>
    </location>
</feature>
<feature type="non-terminal residue" evidence="3">
    <location>
        <position position="217"/>
    </location>
</feature>
<evidence type="ECO:0000313" key="4">
    <source>
        <dbReference type="Proteomes" id="UP000186804"/>
    </source>
</evidence>
<feature type="compositionally biased region" description="Low complexity" evidence="1">
    <location>
        <begin position="96"/>
        <end position="116"/>
    </location>
</feature>
<dbReference type="AlphaFoldDB" id="A0A1J4MVL5"/>
<evidence type="ECO:0000256" key="1">
    <source>
        <dbReference type="SAM" id="MobiDB-lite"/>
    </source>
</evidence>
<reference evidence="3 4" key="1">
    <citation type="submission" date="2016-10" db="EMBL/GenBank/DDBJ databases">
        <title>Reductive evolution of mitochondrial metabolism and differential evolution of invasion-related proteins in Cryptosporidium.</title>
        <authorList>
            <person name="Liu S."/>
            <person name="Roellig D.M."/>
            <person name="Guo Y."/>
            <person name="Li N."/>
            <person name="Frace M.A."/>
            <person name="Tang K."/>
            <person name="Zhang L."/>
            <person name="Feng Y."/>
            <person name="Xiao L."/>
        </authorList>
    </citation>
    <scope>NUCLEOTIDE SEQUENCE [LARGE SCALE GENOMIC DNA]</scope>
    <source>
        <strain evidence="3">30847</strain>
    </source>
</reference>
<feature type="region of interest" description="Disordered" evidence="1">
    <location>
        <begin position="32"/>
        <end position="71"/>
    </location>
</feature>
<evidence type="ECO:0000313" key="3">
    <source>
        <dbReference type="EMBL" id="OII78111.1"/>
    </source>
</evidence>
<dbReference type="EMBL" id="LRBS01000008">
    <property type="protein sequence ID" value="OII78111.1"/>
    <property type="molecule type" value="Genomic_DNA"/>
</dbReference>
<feature type="region of interest" description="Disordered" evidence="1">
    <location>
        <begin position="95"/>
        <end position="116"/>
    </location>
</feature>
<dbReference type="GeneID" id="92367827"/>
<feature type="compositionally biased region" description="Low complexity" evidence="1">
    <location>
        <begin position="158"/>
        <end position="172"/>
    </location>
</feature>
<organism evidence="3 4">
    <name type="scientific">Cryptosporidium andersoni</name>
    <dbReference type="NCBI Taxonomy" id="117008"/>
    <lineage>
        <taxon>Eukaryota</taxon>
        <taxon>Sar</taxon>
        <taxon>Alveolata</taxon>
        <taxon>Apicomplexa</taxon>
        <taxon>Conoidasida</taxon>
        <taxon>Coccidia</taxon>
        <taxon>Eucoccidiorida</taxon>
        <taxon>Eimeriorina</taxon>
        <taxon>Cryptosporidiidae</taxon>
        <taxon>Cryptosporidium</taxon>
    </lineage>
</organism>
<accession>A0A1J4MVL5</accession>
<dbReference type="VEuPathDB" id="CryptoDB:cand_036430"/>
<protein>
    <submittedName>
        <fullName evidence="3">Uncharacterized protein</fullName>
    </submittedName>
</protein>
<feature type="region of interest" description="Disordered" evidence="1">
    <location>
        <begin position="158"/>
        <end position="217"/>
    </location>
</feature>
<feature type="compositionally biased region" description="Basic and acidic residues" evidence="1">
    <location>
        <begin position="34"/>
        <end position="45"/>
    </location>
</feature>
<keyword evidence="2" id="KW-0732">Signal</keyword>
<keyword evidence="4" id="KW-1185">Reference proteome</keyword>
<feature type="compositionally biased region" description="Low complexity" evidence="1">
    <location>
        <begin position="192"/>
        <end position="217"/>
    </location>
</feature>
<comment type="caution">
    <text evidence="3">The sequence shown here is derived from an EMBL/GenBank/DDBJ whole genome shotgun (WGS) entry which is preliminary data.</text>
</comment>
<evidence type="ECO:0000256" key="2">
    <source>
        <dbReference type="SAM" id="SignalP"/>
    </source>
</evidence>
<proteinExistence type="predicted"/>
<feature type="chain" id="PRO_5012656101" evidence="2">
    <location>
        <begin position="21"/>
        <end position="217"/>
    </location>
</feature>
<feature type="signal peptide" evidence="2">
    <location>
        <begin position="1"/>
        <end position="20"/>
    </location>
</feature>
<dbReference type="Proteomes" id="UP000186804">
    <property type="component" value="Unassembled WGS sequence"/>
</dbReference>
<sequence>MKAFLIFSVISSLLLINASSISSFSSQVGQVYRESGDRSHDDQNNKTRTMGGLPRSSNVRKPTPSLSNSSKVDLRNMNFSLPLLNSTIVLPKPISKRTTTTTTSKTISENKSKSSSLPITELIAREQSLFYPIGNGISFFPYKPGYFNIPPTTTTTVTTTTTTTDTTPTTTTESDGTSFFPYKPGYFNIPPTTTTTTTESTTTTTTTESTTTTTELP</sequence>
<name>A0A1J4MVL5_9CRYT</name>
<dbReference type="RefSeq" id="XP_067069957.1">
    <property type="nucleotide sequence ID" value="XM_067213869.1"/>
</dbReference>
<dbReference type="OrthoDB" id="10657416at2759"/>